<reference evidence="6" key="2">
    <citation type="submission" date="2021-01" db="EMBL/GenBank/DDBJ databases">
        <authorList>
            <person name="Schikora-Tamarit M.A."/>
        </authorList>
    </citation>
    <scope>NUCLEOTIDE SEQUENCE</scope>
    <source>
        <strain evidence="6">CBS6341</strain>
    </source>
</reference>
<evidence type="ECO:0000256" key="2">
    <source>
        <dbReference type="ARBA" id="ARBA00022692"/>
    </source>
</evidence>
<dbReference type="OrthoDB" id="1898221at2759"/>
<gene>
    <name evidence="6" type="ORF">WICMUC_002330</name>
</gene>
<feature type="transmembrane region" description="Helical" evidence="5">
    <location>
        <begin position="25"/>
        <end position="46"/>
    </location>
</feature>
<keyword evidence="4 5" id="KW-0472">Membrane</keyword>
<dbReference type="EMBL" id="JAEUBF010000681">
    <property type="protein sequence ID" value="KAH3676034.1"/>
    <property type="molecule type" value="Genomic_DNA"/>
</dbReference>
<dbReference type="GO" id="GO:0012505">
    <property type="term" value="C:endomembrane system"/>
    <property type="evidence" value="ECO:0007669"/>
    <property type="project" value="UniProtKB-SubCell"/>
</dbReference>
<dbReference type="InterPro" id="IPR006838">
    <property type="entry name" value="ADTRP_AIG1"/>
</dbReference>
<feature type="transmembrane region" description="Helical" evidence="5">
    <location>
        <begin position="170"/>
        <end position="189"/>
    </location>
</feature>
<evidence type="ECO:0000256" key="3">
    <source>
        <dbReference type="ARBA" id="ARBA00022989"/>
    </source>
</evidence>
<feature type="transmembrane region" description="Helical" evidence="5">
    <location>
        <begin position="96"/>
        <end position="116"/>
    </location>
</feature>
<organism evidence="6 7">
    <name type="scientific">Wickerhamomyces mucosus</name>
    <dbReference type="NCBI Taxonomy" id="1378264"/>
    <lineage>
        <taxon>Eukaryota</taxon>
        <taxon>Fungi</taxon>
        <taxon>Dikarya</taxon>
        <taxon>Ascomycota</taxon>
        <taxon>Saccharomycotina</taxon>
        <taxon>Saccharomycetes</taxon>
        <taxon>Phaffomycetales</taxon>
        <taxon>Wickerhamomycetaceae</taxon>
        <taxon>Wickerhamomyces</taxon>
    </lineage>
</organism>
<name>A0A9P8PRK4_9ASCO</name>
<dbReference type="Pfam" id="PF04750">
    <property type="entry name" value="Far-17a_AIG1"/>
    <property type="match status" value="1"/>
</dbReference>
<keyword evidence="7" id="KW-1185">Reference proteome</keyword>
<keyword evidence="3 5" id="KW-1133">Transmembrane helix</keyword>
<evidence type="ECO:0000256" key="4">
    <source>
        <dbReference type="ARBA" id="ARBA00023136"/>
    </source>
</evidence>
<protein>
    <submittedName>
        <fullName evidence="6">Uncharacterized protein</fullName>
    </submittedName>
</protein>
<evidence type="ECO:0000256" key="1">
    <source>
        <dbReference type="ARBA" id="ARBA00004127"/>
    </source>
</evidence>
<evidence type="ECO:0000313" key="6">
    <source>
        <dbReference type="EMBL" id="KAH3676034.1"/>
    </source>
</evidence>
<evidence type="ECO:0000313" key="7">
    <source>
        <dbReference type="Proteomes" id="UP000769528"/>
    </source>
</evidence>
<dbReference type="PANTHER" id="PTHR10989">
    <property type="entry name" value="ANDROGEN-INDUCED PROTEIN 1-RELATED"/>
    <property type="match status" value="1"/>
</dbReference>
<dbReference type="PANTHER" id="PTHR10989:SF16">
    <property type="entry name" value="AT02829P-RELATED"/>
    <property type="match status" value="1"/>
</dbReference>
<comment type="caution">
    <text evidence="6">The sequence shown here is derived from an EMBL/GenBank/DDBJ whole genome shotgun (WGS) entry which is preliminary data.</text>
</comment>
<accession>A0A9P8PRK4</accession>
<reference evidence="6" key="1">
    <citation type="journal article" date="2021" name="Open Biol.">
        <title>Shared evolutionary footprints suggest mitochondrial oxidative damage underlies multiple complex I losses in fungi.</title>
        <authorList>
            <person name="Schikora-Tamarit M.A."/>
            <person name="Marcet-Houben M."/>
            <person name="Nosek J."/>
            <person name="Gabaldon T."/>
        </authorList>
    </citation>
    <scope>NUCLEOTIDE SEQUENCE</scope>
    <source>
        <strain evidence="6">CBS6341</strain>
    </source>
</reference>
<dbReference type="AlphaFoldDB" id="A0A9P8PRK4"/>
<feature type="transmembrane region" description="Helical" evidence="5">
    <location>
        <begin position="136"/>
        <end position="158"/>
    </location>
</feature>
<keyword evidence="2 5" id="KW-0812">Transmembrane</keyword>
<proteinExistence type="predicted"/>
<sequence length="250" mass="28618">MSTTNNEFVKSSGSKLEKSYRLPSYLYLIYNLIGLTIGIDAILTAIARELPESLAQAGHFQFLTNISLVLTIITMISNIFFAIIPPPIKSLQTLNVYINAISIVSETIVSTVYWGLKIFARGLIVHELFPKERFMPLRLDLTVHLFPLVFLSIDYYLIRKKSFQIPSFNVFILLVVASGSYWAHLETLIVPPAVYPYPFLDVKPQQRAVVFLVIALLGLVFYHIYEFLQPIIQNILYKIEKELDNEKKDL</sequence>
<feature type="transmembrane region" description="Helical" evidence="5">
    <location>
        <begin position="209"/>
        <end position="228"/>
    </location>
</feature>
<evidence type="ECO:0000256" key="5">
    <source>
        <dbReference type="SAM" id="Phobius"/>
    </source>
</evidence>
<feature type="transmembrane region" description="Helical" evidence="5">
    <location>
        <begin position="66"/>
        <end position="84"/>
    </location>
</feature>
<dbReference type="Proteomes" id="UP000769528">
    <property type="component" value="Unassembled WGS sequence"/>
</dbReference>
<dbReference type="GO" id="GO:0016020">
    <property type="term" value="C:membrane"/>
    <property type="evidence" value="ECO:0007669"/>
    <property type="project" value="InterPro"/>
</dbReference>
<comment type="subcellular location">
    <subcellularLocation>
        <location evidence="1">Endomembrane system</location>
        <topology evidence="1">Multi-pass membrane protein</topology>
    </subcellularLocation>
</comment>